<dbReference type="PROSITE" id="PS51318">
    <property type="entry name" value="TAT"/>
    <property type="match status" value="1"/>
</dbReference>
<organism evidence="2 3">
    <name type="scientific">Streptomyces ziwulingensis</name>
    <dbReference type="NCBI Taxonomy" id="1045501"/>
    <lineage>
        <taxon>Bacteria</taxon>
        <taxon>Bacillati</taxon>
        <taxon>Actinomycetota</taxon>
        <taxon>Actinomycetes</taxon>
        <taxon>Kitasatosporales</taxon>
        <taxon>Streptomycetaceae</taxon>
        <taxon>Streptomyces</taxon>
    </lineage>
</organism>
<dbReference type="PANTHER" id="PTHR43649">
    <property type="entry name" value="ARABINOSE-BINDING PROTEIN-RELATED"/>
    <property type="match status" value="1"/>
</dbReference>
<evidence type="ECO:0000313" key="2">
    <source>
        <dbReference type="EMBL" id="GAA4799019.1"/>
    </source>
</evidence>
<dbReference type="PANTHER" id="PTHR43649:SF30">
    <property type="entry name" value="ABC TRANSPORTER SUBSTRATE-BINDING PROTEIN"/>
    <property type="match status" value="1"/>
</dbReference>
<keyword evidence="3" id="KW-1185">Reference proteome</keyword>
<keyword evidence="1" id="KW-0732">Signal</keyword>
<evidence type="ECO:0000256" key="1">
    <source>
        <dbReference type="SAM" id="SignalP"/>
    </source>
</evidence>
<evidence type="ECO:0000313" key="3">
    <source>
        <dbReference type="Proteomes" id="UP001501265"/>
    </source>
</evidence>
<accession>A0ABP9BRE3</accession>
<dbReference type="Proteomes" id="UP001501265">
    <property type="component" value="Unassembled WGS sequence"/>
</dbReference>
<name>A0ABP9BRE3_9ACTN</name>
<dbReference type="Pfam" id="PF01547">
    <property type="entry name" value="SBP_bac_1"/>
    <property type="match status" value="1"/>
</dbReference>
<comment type="caution">
    <text evidence="2">The sequence shown here is derived from an EMBL/GenBank/DDBJ whole genome shotgun (WGS) entry which is preliminary data.</text>
</comment>
<dbReference type="RefSeq" id="WP_345620051.1">
    <property type="nucleotide sequence ID" value="NZ_BAABIG010000024.1"/>
</dbReference>
<dbReference type="SUPFAM" id="SSF53850">
    <property type="entry name" value="Periplasmic binding protein-like II"/>
    <property type="match status" value="1"/>
</dbReference>
<sequence>MRSPLTRRGFLAAGSGLAAATALPALSGCSALAAADSDPDTLVVHSQLGTTAPGSPTYLAALKRFREENPGLEVRNLVNGDDLAQVYETSRLARKEADVVMVNLYDKTLAWTDVGATVDVKEYLDGWGLRARVRPEALTAWTDGEGRVRAFPYFATNWPVAYNRELLDRAGVDTIPTTGDELIAAARRLRAKGIAPVTVGGNDWTGQKLLAQIIQTFLSEDEARHVYTTGDFGGRGAKEGIDYFVALRDAGVFADKAQGLISDSMTTQFNTRSAAIVSQMSSGLAKVPEEVARHTEVGGWPLAPGAAHDKPTILRTYTLIGFWISPNGRKKIEHVERFLRFMYRPETVSRFIEESGRDMALRSDTVSTGFPLVAAAQRLGDDVSQVLLPDVYVPPAASQPLITATSTSFTRGTSAAKVRATLEAAYRSV</sequence>
<proteinExistence type="predicted"/>
<gene>
    <name evidence="2" type="ORF">GCM10023220_28780</name>
</gene>
<reference evidence="3" key="1">
    <citation type="journal article" date="2019" name="Int. J. Syst. Evol. Microbiol.">
        <title>The Global Catalogue of Microorganisms (GCM) 10K type strain sequencing project: providing services to taxonomists for standard genome sequencing and annotation.</title>
        <authorList>
            <consortium name="The Broad Institute Genomics Platform"/>
            <consortium name="The Broad Institute Genome Sequencing Center for Infectious Disease"/>
            <person name="Wu L."/>
            <person name="Ma J."/>
        </authorList>
    </citation>
    <scope>NUCLEOTIDE SEQUENCE [LARGE SCALE GENOMIC DNA]</scope>
    <source>
        <strain evidence="3">JCM 18081</strain>
    </source>
</reference>
<dbReference type="InterPro" id="IPR006059">
    <property type="entry name" value="SBP"/>
</dbReference>
<dbReference type="PROSITE" id="PS51257">
    <property type="entry name" value="PROKAR_LIPOPROTEIN"/>
    <property type="match status" value="1"/>
</dbReference>
<protein>
    <submittedName>
        <fullName evidence="2">ABC transporter substrate-binding protein</fullName>
    </submittedName>
</protein>
<dbReference type="InterPro" id="IPR006311">
    <property type="entry name" value="TAT_signal"/>
</dbReference>
<feature type="chain" id="PRO_5045314241" evidence="1">
    <location>
        <begin position="34"/>
        <end position="429"/>
    </location>
</feature>
<feature type="signal peptide" evidence="1">
    <location>
        <begin position="1"/>
        <end position="33"/>
    </location>
</feature>
<dbReference type="EMBL" id="BAABIG010000024">
    <property type="protein sequence ID" value="GAA4799019.1"/>
    <property type="molecule type" value="Genomic_DNA"/>
</dbReference>
<dbReference type="InterPro" id="IPR050490">
    <property type="entry name" value="Bact_solute-bd_prot1"/>
</dbReference>
<dbReference type="Gene3D" id="3.40.190.10">
    <property type="entry name" value="Periplasmic binding protein-like II"/>
    <property type="match status" value="2"/>
</dbReference>